<dbReference type="AlphaFoldDB" id="A0A165FTL0"/>
<gene>
    <name evidence="2" type="ORF">CALCODRAFT_496486</name>
</gene>
<keyword evidence="1" id="KW-1133">Transmembrane helix</keyword>
<dbReference type="InParanoid" id="A0A165FTL0"/>
<sequence>MFSLLRLAGLCTVAFLSVIVLGISANLDFGLGIATAVLTIISAVPVLVIDFFRKGVFTSWTCVELGWVGVLWVLWLATGADAASIASAGCGGICVNDGFGDVFCSGFAGSICSQIRAVAAFGFIGFFILVAIWVWTLVIAVRAHNVGDQHVWTTPAYEYTPGSKMYGGGATQMSSTMPAYNA</sequence>
<feature type="transmembrane region" description="Helical" evidence="1">
    <location>
        <begin position="31"/>
        <end position="49"/>
    </location>
</feature>
<protein>
    <recommendedName>
        <fullName evidence="4">MARVEL domain-containing protein</fullName>
    </recommendedName>
</protein>
<dbReference type="STRING" id="1353952.A0A165FTL0"/>
<keyword evidence="1" id="KW-0812">Transmembrane</keyword>
<dbReference type="Proteomes" id="UP000076842">
    <property type="component" value="Unassembled WGS sequence"/>
</dbReference>
<keyword evidence="3" id="KW-1185">Reference proteome</keyword>
<keyword evidence="1" id="KW-0472">Membrane</keyword>
<evidence type="ECO:0000313" key="2">
    <source>
        <dbReference type="EMBL" id="KZT57185.1"/>
    </source>
</evidence>
<evidence type="ECO:0000256" key="1">
    <source>
        <dbReference type="SAM" id="Phobius"/>
    </source>
</evidence>
<name>A0A165FTL0_9BASI</name>
<feature type="transmembrane region" description="Helical" evidence="1">
    <location>
        <begin position="56"/>
        <end position="77"/>
    </location>
</feature>
<organism evidence="2 3">
    <name type="scientific">Calocera cornea HHB12733</name>
    <dbReference type="NCBI Taxonomy" id="1353952"/>
    <lineage>
        <taxon>Eukaryota</taxon>
        <taxon>Fungi</taxon>
        <taxon>Dikarya</taxon>
        <taxon>Basidiomycota</taxon>
        <taxon>Agaricomycotina</taxon>
        <taxon>Dacrymycetes</taxon>
        <taxon>Dacrymycetales</taxon>
        <taxon>Dacrymycetaceae</taxon>
        <taxon>Calocera</taxon>
    </lineage>
</organism>
<dbReference type="OrthoDB" id="3364107at2759"/>
<dbReference type="EMBL" id="KV423967">
    <property type="protein sequence ID" value="KZT57185.1"/>
    <property type="molecule type" value="Genomic_DNA"/>
</dbReference>
<reference evidence="2 3" key="1">
    <citation type="journal article" date="2016" name="Mol. Biol. Evol.">
        <title>Comparative Genomics of Early-Diverging Mushroom-Forming Fungi Provides Insights into the Origins of Lignocellulose Decay Capabilities.</title>
        <authorList>
            <person name="Nagy L.G."/>
            <person name="Riley R."/>
            <person name="Tritt A."/>
            <person name="Adam C."/>
            <person name="Daum C."/>
            <person name="Floudas D."/>
            <person name="Sun H."/>
            <person name="Yadav J.S."/>
            <person name="Pangilinan J."/>
            <person name="Larsson K.H."/>
            <person name="Matsuura K."/>
            <person name="Barry K."/>
            <person name="Labutti K."/>
            <person name="Kuo R."/>
            <person name="Ohm R.A."/>
            <person name="Bhattacharya S.S."/>
            <person name="Shirouzu T."/>
            <person name="Yoshinaga Y."/>
            <person name="Martin F.M."/>
            <person name="Grigoriev I.V."/>
            <person name="Hibbett D.S."/>
        </authorList>
    </citation>
    <scope>NUCLEOTIDE SEQUENCE [LARGE SCALE GENOMIC DNA]</scope>
    <source>
        <strain evidence="2 3">HHB12733</strain>
    </source>
</reference>
<feature type="transmembrane region" description="Helical" evidence="1">
    <location>
        <begin position="117"/>
        <end position="141"/>
    </location>
</feature>
<proteinExistence type="predicted"/>
<evidence type="ECO:0000313" key="3">
    <source>
        <dbReference type="Proteomes" id="UP000076842"/>
    </source>
</evidence>
<feature type="transmembrane region" description="Helical" evidence="1">
    <location>
        <begin position="7"/>
        <end position="25"/>
    </location>
</feature>
<evidence type="ECO:0008006" key="4">
    <source>
        <dbReference type="Google" id="ProtNLM"/>
    </source>
</evidence>
<accession>A0A165FTL0</accession>